<comment type="similarity">
    <text evidence="2">Belongs to the polysaccharide synthase family.</text>
</comment>
<dbReference type="EMBL" id="CP036402">
    <property type="protein sequence ID" value="QBI20297.1"/>
    <property type="molecule type" value="Genomic_DNA"/>
</dbReference>
<evidence type="ECO:0000256" key="3">
    <source>
        <dbReference type="ARBA" id="ARBA00022475"/>
    </source>
</evidence>
<feature type="transmembrane region" description="Helical" evidence="7">
    <location>
        <begin position="90"/>
        <end position="107"/>
    </location>
</feature>
<feature type="transmembrane region" description="Helical" evidence="7">
    <location>
        <begin position="373"/>
        <end position="397"/>
    </location>
</feature>
<keyword evidence="3" id="KW-1003">Cell membrane</keyword>
<feature type="transmembrane region" description="Helical" evidence="7">
    <location>
        <begin position="404"/>
        <end position="426"/>
    </location>
</feature>
<organism evidence="8 9">
    <name type="scientific">Egibacter rhizosphaerae</name>
    <dbReference type="NCBI Taxonomy" id="1670831"/>
    <lineage>
        <taxon>Bacteria</taxon>
        <taxon>Bacillati</taxon>
        <taxon>Actinomycetota</taxon>
        <taxon>Nitriliruptoria</taxon>
        <taxon>Egibacterales</taxon>
        <taxon>Egibacteraceae</taxon>
        <taxon>Egibacter</taxon>
    </lineage>
</organism>
<sequence>MAFEGFGRDAAASSEASKADAGVPFGSAAQASDPHWSATWAFFRHQGLAVSLGRRAVRGVAATAGGQWLRFILHIATTMVLARLVTPEDYGLVTMVVAITGLAERLLTVGLRTATIQRREITDQQVSALFWITVILGTIVSALFAGSAELISAFYGEPELVPVTLAMSSIFVLTAFGSQHIALLDRHMRFKLLAVMEVTALGVAGVAAIVVGALGMGYWAIVVLHLAQPAVKLAFGWLGTGWKPQLPRAWAGVRSLLSFGAYQTLFQVLTYSSQNLDNVVIGNAIGSSALGIYSRAYQLLLVPIRELQSPLHRVAIPTLSRLQDQPERFRRFYRTGLSGTAHAAIPLILLLALASDEIILLALGDQWIEAGPIFRVLAFAGLATVAGHANGWLYVALGRVRRQALWGLVAHPLLIASFFIGLPWGIVGVATAYTVTRWLLLPVSLTLATSGTPVSLGDVGRAVWRPACIGAIAYIAAGQVREGVLLAPTVVTLAIAATSFLLAYAVMLAAWRPARAEFRSLLDVARQGLRRAGNG</sequence>
<evidence type="ECO:0000256" key="6">
    <source>
        <dbReference type="ARBA" id="ARBA00023136"/>
    </source>
</evidence>
<feature type="transmembrane region" description="Helical" evidence="7">
    <location>
        <begin position="486"/>
        <end position="511"/>
    </location>
</feature>
<dbReference type="KEGG" id="erz:ER308_12470"/>
<gene>
    <name evidence="8" type="ORF">ER308_12470</name>
</gene>
<accession>A0A411YGJ6</accession>
<dbReference type="InterPro" id="IPR050833">
    <property type="entry name" value="Poly_Biosynth_Transport"/>
</dbReference>
<name>A0A411YGJ6_9ACTN</name>
<evidence type="ECO:0000313" key="8">
    <source>
        <dbReference type="EMBL" id="QBI20297.1"/>
    </source>
</evidence>
<evidence type="ECO:0000313" key="9">
    <source>
        <dbReference type="Proteomes" id="UP000291469"/>
    </source>
</evidence>
<feature type="transmembrane region" description="Helical" evidence="7">
    <location>
        <begin position="68"/>
        <end position="84"/>
    </location>
</feature>
<dbReference type="AlphaFoldDB" id="A0A411YGJ6"/>
<dbReference type="PANTHER" id="PTHR30250:SF10">
    <property type="entry name" value="LIPOPOLYSACCHARIDE BIOSYNTHESIS PROTEIN WZXC"/>
    <property type="match status" value="1"/>
</dbReference>
<evidence type="ECO:0000256" key="4">
    <source>
        <dbReference type="ARBA" id="ARBA00022692"/>
    </source>
</evidence>
<feature type="transmembrane region" description="Helical" evidence="7">
    <location>
        <begin position="160"/>
        <end position="178"/>
    </location>
</feature>
<comment type="subcellular location">
    <subcellularLocation>
        <location evidence="1">Cell membrane</location>
        <topology evidence="1">Multi-pass membrane protein</topology>
    </subcellularLocation>
</comment>
<feature type="transmembrane region" description="Helical" evidence="7">
    <location>
        <begin position="217"/>
        <end position="238"/>
    </location>
</feature>
<feature type="transmembrane region" description="Helical" evidence="7">
    <location>
        <begin position="128"/>
        <end position="148"/>
    </location>
</feature>
<keyword evidence="5 7" id="KW-1133">Transmembrane helix</keyword>
<evidence type="ECO:0000256" key="2">
    <source>
        <dbReference type="ARBA" id="ARBA00007430"/>
    </source>
</evidence>
<feature type="transmembrane region" description="Helical" evidence="7">
    <location>
        <begin position="190"/>
        <end position="211"/>
    </location>
</feature>
<evidence type="ECO:0000256" key="7">
    <source>
        <dbReference type="SAM" id="Phobius"/>
    </source>
</evidence>
<dbReference type="GO" id="GO:0005886">
    <property type="term" value="C:plasma membrane"/>
    <property type="evidence" value="ECO:0007669"/>
    <property type="project" value="UniProtKB-SubCell"/>
</dbReference>
<dbReference type="Pfam" id="PF13440">
    <property type="entry name" value="Polysacc_synt_3"/>
    <property type="match status" value="1"/>
</dbReference>
<keyword evidence="6 7" id="KW-0472">Membrane</keyword>
<proteinExistence type="inferred from homology"/>
<dbReference type="Proteomes" id="UP000291469">
    <property type="component" value="Chromosome"/>
</dbReference>
<evidence type="ECO:0000256" key="1">
    <source>
        <dbReference type="ARBA" id="ARBA00004651"/>
    </source>
</evidence>
<dbReference type="OrthoDB" id="9770347at2"/>
<dbReference type="CDD" id="cd13127">
    <property type="entry name" value="MATE_tuaB_like"/>
    <property type="match status" value="1"/>
</dbReference>
<dbReference type="PANTHER" id="PTHR30250">
    <property type="entry name" value="PST FAMILY PREDICTED COLANIC ACID TRANSPORTER"/>
    <property type="match status" value="1"/>
</dbReference>
<reference evidence="8 9" key="1">
    <citation type="submission" date="2019-01" db="EMBL/GenBank/DDBJ databases">
        <title>Egibacter rhizosphaerae EGI 80759T.</title>
        <authorList>
            <person name="Chen D.-D."/>
            <person name="Tian Y."/>
            <person name="Jiao J.-Y."/>
            <person name="Zhang X.-T."/>
            <person name="Zhang Y.-G."/>
            <person name="Zhang Y."/>
            <person name="Xiao M."/>
            <person name="Shu W.-S."/>
            <person name="Li W.-J."/>
        </authorList>
    </citation>
    <scope>NUCLEOTIDE SEQUENCE [LARGE SCALE GENOMIC DNA]</scope>
    <source>
        <strain evidence="8 9">EGI 80759</strain>
    </source>
</reference>
<protein>
    <submittedName>
        <fullName evidence="8">Lipopolysaccharide biosynthesis protein</fullName>
    </submittedName>
</protein>
<feature type="transmembrane region" description="Helical" evidence="7">
    <location>
        <begin position="332"/>
        <end position="353"/>
    </location>
</feature>
<keyword evidence="9" id="KW-1185">Reference proteome</keyword>
<keyword evidence="4 7" id="KW-0812">Transmembrane</keyword>
<evidence type="ECO:0000256" key="5">
    <source>
        <dbReference type="ARBA" id="ARBA00022989"/>
    </source>
</evidence>